<dbReference type="Pfam" id="PF07335">
    <property type="entry name" value="Glyco_hydro_75"/>
    <property type="match status" value="1"/>
</dbReference>
<evidence type="ECO:0000256" key="4">
    <source>
        <dbReference type="ARBA" id="ARBA00022525"/>
    </source>
</evidence>
<comment type="function">
    <text evidence="10">Chitosanase catalyzing the endo-type cleavage of chitosan, the deacylated form of chitin. Chitosanase may be crucial in the degradation of the deacetylated portion of chitin in the fungal cell wall.</text>
</comment>
<evidence type="ECO:0000313" key="11">
    <source>
        <dbReference type="EMBL" id="TGZ83149.1"/>
    </source>
</evidence>
<comment type="similarity">
    <text evidence="3 10">Belongs to the glycosyl hydrolase 75 family.</text>
</comment>
<accession>A0A4S2N1Y0</accession>
<dbReference type="PANTHER" id="PTHR42061">
    <property type="entry name" value="ENDO-CHITOSANASE"/>
    <property type="match status" value="1"/>
</dbReference>
<gene>
    <name evidence="11" type="ORF">EX30DRAFT_394382</name>
</gene>
<comment type="subcellular location">
    <subcellularLocation>
        <location evidence="2 10">Secreted</location>
    </subcellularLocation>
</comment>
<keyword evidence="4" id="KW-0964">Secreted</keyword>
<reference evidence="11 12" key="1">
    <citation type="submission" date="2019-04" db="EMBL/GenBank/DDBJ databases">
        <title>Comparative genomics and transcriptomics to analyze fruiting body development in filamentous ascomycetes.</title>
        <authorList>
            <consortium name="DOE Joint Genome Institute"/>
            <person name="Lutkenhaus R."/>
            <person name="Traeger S."/>
            <person name="Breuer J."/>
            <person name="Kuo A."/>
            <person name="Lipzen A."/>
            <person name="Pangilinan J."/>
            <person name="Dilworth D."/>
            <person name="Sandor L."/>
            <person name="Poggeler S."/>
            <person name="Barry K."/>
            <person name="Grigoriev I.V."/>
            <person name="Nowrousian M."/>
        </authorList>
    </citation>
    <scope>NUCLEOTIDE SEQUENCE [LARGE SCALE GENOMIC DNA]</scope>
    <source>
        <strain evidence="11 12">CBS 389.68</strain>
    </source>
</reference>
<dbReference type="EC" id="3.2.1.132" evidence="10"/>
<evidence type="ECO:0000256" key="2">
    <source>
        <dbReference type="ARBA" id="ARBA00004613"/>
    </source>
</evidence>
<keyword evidence="9 10" id="KW-0624">Polysaccharide degradation</keyword>
<evidence type="ECO:0000256" key="3">
    <source>
        <dbReference type="ARBA" id="ARBA00007799"/>
    </source>
</evidence>
<dbReference type="OrthoDB" id="4756206at2759"/>
<sequence length="298" mass="31631">MRLPLPVATLLVLPLFTSAYKVPEPLADFYDLVKNGGCTSFYRGRSDLSDGQGNWGYGFCDDTPGAIYVSGEKHLADMDIDCDGAANCGSLKKNSDFQPETAFDDTLAELGYAIPGKSLNASVIPYAVLGTCDVPVAKNKKEKGPVPELGVVAVVCGDKLRYAVFGDTNGCDDDNFTGEASIALARMCFPDEGLDGDNGHTDHDVLYLAFTSEKAVPGPSGAKWDAKTPEEFEASIKDLGDELLEELFKDTEGRTKVGEVGDYGADKKKKGAAQRIWPEKQTVLGGAAAVVALAGLLV</sequence>
<dbReference type="PANTHER" id="PTHR42061:SF6">
    <property type="entry name" value="ENDO-CHITOSANASE"/>
    <property type="match status" value="1"/>
</dbReference>
<dbReference type="EMBL" id="ML220114">
    <property type="protein sequence ID" value="TGZ83149.1"/>
    <property type="molecule type" value="Genomic_DNA"/>
</dbReference>
<keyword evidence="12" id="KW-1185">Reference proteome</keyword>
<evidence type="ECO:0000256" key="10">
    <source>
        <dbReference type="RuleBase" id="RU361208"/>
    </source>
</evidence>
<keyword evidence="7" id="KW-0119">Carbohydrate metabolism</keyword>
<keyword evidence="8 10" id="KW-0326">Glycosidase</keyword>
<keyword evidence="5 10" id="KW-0732">Signal</keyword>
<proteinExistence type="inferred from homology"/>
<protein>
    <recommendedName>
        <fullName evidence="10">Endo-chitosanase</fullName>
        <ecNumber evidence="10">3.2.1.132</ecNumber>
    </recommendedName>
</protein>
<name>A0A4S2N1Y0_9PEZI</name>
<feature type="chain" id="PRO_5020842869" description="Endo-chitosanase" evidence="10">
    <location>
        <begin position="20"/>
        <end position="298"/>
    </location>
</feature>
<dbReference type="Proteomes" id="UP000298138">
    <property type="component" value="Unassembled WGS sequence"/>
</dbReference>
<feature type="signal peptide" evidence="10">
    <location>
        <begin position="1"/>
        <end position="19"/>
    </location>
</feature>
<evidence type="ECO:0000256" key="7">
    <source>
        <dbReference type="ARBA" id="ARBA00023277"/>
    </source>
</evidence>
<evidence type="ECO:0000256" key="8">
    <source>
        <dbReference type="ARBA" id="ARBA00023295"/>
    </source>
</evidence>
<dbReference type="InterPro" id="IPR009939">
    <property type="entry name" value="Chitosanase_fungal"/>
</dbReference>
<organism evidence="11 12">
    <name type="scientific">Ascodesmis nigricans</name>
    <dbReference type="NCBI Taxonomy" id="341454"/>
    <lineage>
        <taxon>Eukaryota</taxon>
        <taxon>Fungi</taxon>
        <taxon>Dikarya</taxon>
        <taxon>Ascomycota</taxon>
        <taxon>Pezizomycotina</taxon>
        <taxon>Pezizomycetes</taxon>
        <taxon>Pezizales</taxon>
        <taxon>Ascodesmidaceae</taxon>
        <taxon>Ascodesmis</taxon>
    </lineage>
</organism>
<dbReference type="GO" id="GO:0005576">
    <property type="term" value="C:extracellular region"/>
    <property type="evidence" value="ECO:0007669"/>
    <property type="project" value="UniProtKB-SubCell"/>
</dbReference>
<dbReference type="GO" id="GO:0000272">
    <property type="term" value="P:polysaccharide catabolic process"/>
    <property type="evidence" value="ECO:0007669"/>
    <property type="project" value="UniProtKB-KW"/>
</dbReference>
<dbReference type="InParanoid" id="A0A4S2N1Y0"/>
<evidence type="ECO:0000256" key="9">
    <source>
        <dbReference type="ARBA" id="ARBA00023326"/>
    </source>
</evidence>
<evidence type="ECO:0000256" key="6">
    <source>
        <dbReference type="ARBA" id="ARBA00022801"/>
    </source>
</evidence>
<evidence type="ECO:0000256" key="1">
    <source>
        <dbReference type="ARBA" id="ARBA00000405"/>
    </source>
</evidence>
<keyword evidence="6 10" id="KW-0378">Hydrolase</keyword>
<evidence type="ECO:0000256" key="5">
    <source>
        <dbReference type="ARBA" id="ARBA00022729"/>
    </source>
</evidence>
<comment type="catalytic activity">
    <reaction evidence="1 10">
        <text>Endohydrolysis of beta-(1-&gt;4)-linkages between D-glucosamine residues in a partly acetylated chitosan.</text>
        <dbReference type="EC" id="3.2.1.132"/>
    </reaction>
</comment>
<dbReference type="GO" id="GO:0016977">
    <property type="term" value="F:chitosanase activity"/>
    <property type="evidence" value="ECO:0007669"/>
    <property type="project" value="UniProtKB-EC"/>
</dbReference>
<dbReference type="AlphaFoldDB" id="A0A4S2N1Y0"/>
<evidence type="ECO:0000313" key="12">
    <source>
        <dbReference type="Proteomes" id="UP000298138"/>
    </source>
</evidence>